<keyword evidence="3" id="KW-1185">Reference proteome</keyword>
<dbReference type="InterPro" id="IPR004518">
    <property type="entry name" value="MazG-like_dom"/>
</dbReference>
<feature type="domain" description="NTP pyrophosphohydrolase MazG-like" evidence="1">
    <location>
        <begin position="23"/>
        <end position="93"/>
    </location>
</feature>
<dbReference type="Gene3D" id="1.10.287.1080">
    <property type="entry name" value="MazG-like"/>
    <property type="match status" value="1"/>
</dbReference>
<dbReference type="InterPro" id="IPR047046">
    <property type="entry name" value="YpjD/YvdC"/>
</dbReference>
<dbReference type="SUPFAM" id="SSF101386">
    <property type="entry name" value="all-alpha NTP pyrophosphatases"/>
    <property type="match status" value="1"/>
</dbReference>
<protein>
    <recommendedName>
        <fullName evidence="1">NTP pyrophosphohydrolase MazG-like domain-containing protein</fullName>
    </recommendedName>
</protein>
<gene>
    <name evidence="2" type="ORF">NF865_03725</name>
</gene>
<evidence type="ECO:0000313" key="2">
    <source>
        <dbReference type="EMBL" id="USS41312.1"/>
    </source>
</evidence>
<evidence type="ECO:0000259" key="1">
    <source>
        <dbReference type="Pfam" id="PF03819"/>
    </source>
</evidence>
<dbReference type="AlphaFoldDB" id="A0A9E7MYY5"/>
<dbReference type="Proteomes" id="UP001055732">
    <property type="component" value="Chromosome"/>
</dbReference>
<dbReference type="PIRSF" id="PIRSF029904">
    <property type="entry name" value="UCP029904_pph"/>
    <property type="match status" value="1"/>
</dbReference>
<dbReference type="Pfam" id="PF03819">
    <property type="entry name" value="MazG"/>
    <property type="match status" value="1"/>
</dbReference>
<accession>A0A9E7MYY5</accession>
<dbReference type="RefSeq" id="WP_253305253.1">
    <property type="nucleotide sequence ID" value="NZ_CP099582.1"/>
</dbReference>
<dbReference type="InterPro" id="IPR012359">
    <property type="entry name" value="MazG-related_YpjD"/>
</dbReference>
<dbReference type="PANTHER" id="PTHR42692:SF1">
    <property type="entry name" value="NUCLEOTIDE PYROPHOSPHOHYDROLASE"/>
    <property type="match status" value="1"/>
</dbReference>
<dbReference type="EMBL" id="CP099582">
    <property type="protein sequence ID" value="USS41312.1"/>
    <property type="molecule type" value="Genomic_DNA"/>
</dbReference>
<name>A0A9E7MYY5_THEAG</name>
<organism evidence="2 3">
    <name type="scientific">Thermococcus aggregans</name>
    <dbReference type="NCBI Taxonomy" id="110163"/>
    <lineage>
        <taxon>Archaea</taxon>
        <taxon>Methanobacteriati</taxon>
        <taxon>Methanobacteriota</taxon>
        <taxon>Thermococci</taxon>
        <taxon>Thermococcales</taxon>
        <taxon>Thermococcaceae</taxon>
        <taxon>Thermococcus</taxon>
    </lineage>
</organism>
<evidence type="ECO:0000313" key="3">
    <source>
        <dbReference type="Proteomes" id="UP001055732"/>
    </source>
</evidence>
<reference evidence="2" key="1">
    <citation type="journal article" date="1998" name="Int. J. Syst. Bacteriol. 48 Pt">
        <title>Thermococcus guaymasensis sp. nov. and Thermococcus aggregans sp. nov., two novel thermophilic archaea isolated from the Guaymas Basin hydrothermal vent site.</title>
        <authorList>
            <person name="Canganella F."/>
            <person name="Jones W.J."/>
            <person name="Gambacorta A."/>
            <person name="Antranikian G."/>
        </authorList>
    </citation>
    <scope>NUCLEOTIDE SEQUENCE</scope>
    <source>
        <strain evidence="2">TY</strain>
    </source>
</reference>
<sequence length="99" mass="11507">MERLQREVDRVIKSFGGYWEPFEMLAAVVEELGELSREMLKLEGIKEKGEKDKVKEELGDVLFALLCIANYYGIDVEKALLDTISKYSTRDQNKWCNKD</sequence>
<dbReference type="KEGG" id="tagg:NF865_03725"/>
<proteinExistence type="predicted"/>
<reference evidence="2" key="2">
    <citation type="submission" date="2022-06" db="EMBL/GenBank/DDBJ databases">
        <authorList>
            <person name="Park Y.-J."/>
        </authorList>
    </citation>
    <scope>NUCLEOTIDE SEQUENCE</scope>
    <source>
        <strain evidence="2">TY</strain>
    </source>
</reference>
<dbReference type="PANTHER" id="PTHR42692">
    <property type="entry name" value="NUCLEOTIDE PYROPHOSPHOHYDROLASE"/>
    <property type="match status" value="1"/>
</dbReference>